<sequence>MAKKRKSDATRLDEVDRSMYTSFCSAANSLSQLYSQALNQQRLSFQAGERHALDKLYQWVLRQQEEGSRVTTGDIVAYLQNELEYGTDEPPMSPRLPFQNQHAQNAMHSTNLGAVVSSSPFGPATVGQGVRSGQSDNQGKNTVFSNALSSPVRRSLQSYHLTQGGCHSNNTMSSGNGPRNNETNYAHHQNRDNTNSPSSNDCMDMHADSPGHDFPY</sequence>
<proteinExistence type="predicted"/>
<feature type="compositionally biased region" description="Basic and acidic residues" evidence="1">
    <location>
        <begin position="203"/>
        <end position="216"/>
    </location>
</feature>
<dbReference type="PANTHER" id="PTHR33675">
    <property type="entry name" value="NUCLEAR RECEPTOR FAMILY 2 GROUP C PROTEIN"/>
    <property type="match status" value="1"/>
</dbReference>
<dbReference type="PANTHER" id="PTHR33675:SF1">
    <property type="entry name" value="HOLOCARBOXYLASE SYNTHETASE"/>
    <property type="match status" value="1"/>
</dbReference>
<reference evidence="2" key="1">
    <citation type="submission" date="2018-02" db="EMBL/GenBank/DDBJ databases">
        <authorList>
            <person name="Cohen D.B."/>
            <person name="Kent A.D."/>
        </authorList>
    </citation>
    <scope>NUCLEOTIDE SEQUENCE</scope>
</reference>
<dbReference type="InterPro" id="IPR029196">
    <property type="entry name" value="HAPSTR1-like"/>
</dbReference>
<protein>
    <recommendedName>
        <fullName evidence="3">Holocarboxylase synthetase</fullName>
    </recommendedName>
</protein>
<evidence type="ECO:0000313" key="2">
    <source>
        <dbReference type="EMBL" id="SPC93671.1"/>
    </source>
</evidence>
<dbReference type="PIRSF" id="PIRSF009193">
    <property type="entry name" value="UCP009193"/>
    <property type="match status" value="1"/>
</dbReference>
<dbReference type="Pfam" id="PF15251">
    <property type="entry name" value="TAPR1-like"/>
    <property type="match status" value="1"/>
</dbReference>
<evidence type="ECO:0008006" key="3">
    <source>
        <dbReference type="Google" id="ProtNLM"/>
    </source>
</evidence>
<gene>
    <name evidence="2" type="ORF">FSB_LOCUS21553</name>
</gene>
<feature type="compositionally biased region" description="Polar residues" evidence="1">
    <location>
        <begin position="131"/>
        <end position="149"/>
    </location>
</feature>
<dbReference type="InterPro" id="IPR016549">
    <property type="entry name" value="UCP009193"/>
</dbReference>
<accession>A0A2N9G3C0</accession>
<dbReference type="AlphaFoldDB" id="A0A2N9G3C0"/>
<organism evidence="2">
    <name type="scientific">Fagus sylvatica</name>
    <name type="common">Beechnut</name>
    <dbReference type="NCBI Taxonomy" id="28930"/>
    <lineage>
        <taxon>Eukaryota</taxon>
        <taxon>Viridiplantae</taxon>
        <taxon>Streptophyta</taxon>
        <taxon>Embryophyta</taxon>
        <taxon>Tracheophyta</taxon>
        <taxon>Spermatophyta</taxon>
        <taxon>Magnoliopsida</taxon>
        <taxon>eudicotyledons</taxon>
        <taxon>Gunneridae</taxon>
        <taxon>Pentapetalae</taxon>
        <taxon>rosids</taxon>
        <taxon>fabids</taxon>
        <taxon>Fagales</taxon>
        <taxon>Fagaceae</taxon>
        <taxon>Fagus</taxon>
    </lineage>
</organism>
<evidence type="ECO:0000256" key="1">
    <source>
        <dbReference type="SAM" id="MobiDB-lite"/>
    </source>
</evidence>
<feature type="compositionally biased region" description="Polar residues" evidence="1">
    <location>
        <begin position="155"/>
        <end position="201"/>
    </location>
</feature>
<name>A0A2N9G3C0_FAGSY</name>
<feature type="region of interest" description="Disordered" evidence="1">
    <location>
        <begin position="113"/>
        <end position="216"/>
    </location>
</feature>
<dbReference type="EMBL" id="OIVN01001413">
    <property type="protein sequence ID" value="SPC93671.1"/>
    <property type="molecule type" value="Genomic_DNA"/>
</dbReference>